<evidence type="ECO:0000313" key="1">
    <source>
        <dbReference type="EMBL" id="KAJ4482561.1"/>
    </source>
</evidence>
<accession>A0A9W9DRZ0</accession>
<sequence>MPMDKKHCLRIIGMHMPSPKIFFSQVELPVQELSLSELRICNALLKSQREHISRTLEVLKLTETISGTPRSPCSTSRSLRPFVPKSRPYPLSSISSASYSVNRNIIYQELNPYRSSFDEFLSVLTELELTQKLGLKFDGKAIEIVTRPLRLREKAGVPLKRIYLRIGFPRSNLEGGQKGAQFVNLSGLAVHKGLEMNMRLF</sequence>
<reference evidence="1" key="1">
    <citation type="submission" date="2022-08" db="EMBL/GenBank/DDBJ databases">
        <title>A Global Phylogenomic Analysis of the Shiitake Genus Lentinula.</title>
        <authorList>
            <consortium name="DOE Joint Genome Institute"/>
            <person name="Sierra-Patev S."/>
            <person name="Min B."/>
            <person name="Naranjo-Ortiz M."/>
            <person name="Looney B."/>
            <person name="Konkel Z."/>
            <person name="Slot J.C."/>
            <person name="Sakamoto Y."/>
            <person name="Steenwyk J.L."/>
            <person name="Rokas A."/>
            <person name="Carro J."/>
            <person name="Camarero S."/>
            <person name="Ferreira P."/>
            <person name="Molpeceres G."/>
            <person name="Ruiz-Duenas F.J."/>
            <person name="Serrano A."/>
            <person name="Henrissat B."/>
            <person name="Drula E."/>
            <person name="Hughes K.W."/>
            <person name="Mata J.L."/>
            <person name="Ishikawa N.K."/>
            <person name="Vargas-Isla R."/>
            <person name="Ushijima S."/>
            <person name="Smith C.A."/>
            <person name="Ahrendt S."/>
            <person name="Andreopoulos W."/>
            <person name="He G."/>
            <person name="Labutti K."/>
            <person name="Lipzen A."/>
            <person name="Ng V."/>
            <person name="Riley R."/>
            <person name="Sandor L."/>
            <person name="Barry K."/>
            <person name="Martinez A.T."/>
            <person name="Xiao Y."/>
            <person name="Gibbons J.G."/>
            <person name="Terashima K."/>
            <person name="Grigoriev I.V."/>
            <person name="Hibbett D.S."/>
        </authorList>
    </citation>
    <scope>NUCLEOTIDE SEQUENCE</scope>
    <source>
        <strain evidence="1">JLM2183</strain>
    </source>
</reference>
<organism evidence="1 2">
    <name type="scientific">Lentinula aciculospora</name>
    <dbReference type="NCBI Taxonomy" id="153920"/>
    <lineage>
        <taxon>Eukaryota</taxon>
        <taxon>Fungi</taxon>
        <taxon>Dikarya</taxon>
        <taxon>Basidiomycota</taxon>
        <taxon>Agaricomycotina</taxon>
        <taxon>Agaricomycetes</taxon>
        <taxon>Agaricomycetidae</taxon>
        <taxon>Agaricales</taxon>
        <taxon>Marasmiineae</taxon>
        <taxon>Omphalotaceae</taxon>
        <taxon>Lentinula</taxon>
    </lineage>
</organism>
<comment type="caution">
    <text evidence="1">The sequence shown here is derived from an EMBL/GenBank/DDBJ whole genome shotgun (WGS) entry which is preliminary data.</text>
</comment>
<name>A0A9W9DRZ0_9AGAR</name>
<protein>
    <submittedName>
        <fullName evidence="1">Uncharacterized protein</fullName>
    </submittedName>
</protein>
<gene>
    <name evidence="1" type="ORF">J3R30DRAFT_2189977</name>
</gene>
<dbReference type="EMBL" id="JAOTPV010000005">
    <property type="protein sequence ID" value="KAJ4482561.1"/>
    <property type="molecule type" value="Genomic_DNA"/>
</dbReference>
<evidence type="ECO:0000313" key="2">
    <source>
        <dbReference type="Proteomes" id="UP001150266"/>
    </source>
</evidence>
<keyword evidence="2" id="KW-1185">Reference proteome</keyword>
<dbReference type="AlphaFoldDB" id="A0A9W9DRZ0"/>
<proteinExistence type="predicted"/>
<dbReference type="Proteomes" id="UP001150266">
    <property type="component" value="Unassembled WGS sequence"/>
</dbReference>